<organism evidence="2 5">
    <name type="scientific">Bradyrhizobium zhengyangense</name>
    <dbReference type="NCBI Taxonomy" id="2911009"/>
    <lineage>
        <taxon>Bacteria</taxon>
        <taxon>Pseudomonadati</taxon>
        <taxon>Pseudomonadota</taxon>
        <taxon>Alphaproteobacteria</taxon>
        <taxon>Hyphomicrobiales</taxon>
        <taxon>Nitrobacteraceae</taxon>
        <taxon>Bradyrhizobium</taxon>
    </lineage>
</organism>
<evidence type="ECO:0000313" key="2">
    <source>
        <dbReference type="EMBL" id="MCG2633034.1"/>
    </source>
</evidence>
<dbReference type="EMBL" id="JAKLUA010000039">
    <property type="protein sequence ID" value="MCG2673232.1"/>
    <property type="molecule type" value="Genomic_DNA"/>
</dbReference>
<feature type="domain" description="PilZ" evidence="1">
    <location>
        <begin position="3"/>
        <end position="84"/>
    </location>
</feature>
<dbReference type="Proteomes" id="UP001139054">
    <property type="component" value="Unassembled WGS sequence"/>
</dbReference>
<dbReference type="InterPro" id="IPR009875">
    <property type="entry name" value="PilZ_domain"/>
</dbReference>
<dbReference type="SUPFAM" id="SSF141371">
    <property type="entry name" value="PilZ domain-like"/>
    <property type="match status" value="1"/>
</dbReference>
<accession>A0A9X1RHY2</accession>
<evidence type="ECO:0000259" key="1">
    <source>
        <dbReference type="Pfam" id="PF07238"/>
    </source>
</evidence>
<dbReference type="EMBL" id="JAKLTY010000059">
    <property type="protein sequence ID" value="MCG2633034.1"/>
    <property type="molecule type" value="Genomic_DNA"/>
</dbReference>
<comment type="caution">
    <text evidence="2">The sequence shown here is derived from an EMBL/GenBank/DDBJ whole genome shotgun (WGS) entry which is preliminary data.</text>
</comment>
<sequence>MEERREVERTNVDEIAYISGDGASLRCRVFNISDKGAAIELPTKQHMRSIFQLMFEKDRSVRDCRLVWSSGNRVGVVFVDKPAEEGAA</sequence>
<evidence type="ECO:0000313" key="4">
    <source>
        <dbReference type="Proteomes" id="UP001139012"/>
    </source>
</evidence>
<dbReference type="Proteomes" id="UP001139012">
    <property type="component" value="Unassembled WGS sequence"/>
</dbReference>
<reference evidence="2" key="1">
    <citation type="submission" date="2022-01" db="EMBL/GenBank/DDBJ databases">
        <title>Genome sequnece data of strain Bradyrhizobium sp. nov.</title>
        <authorList>
            <person name="Zhang J."/>
        </authorList>
    </citation>
    <scope>NUCLEOTIDE SEQUENCE</scope>
    <source>
        <strain evidence="3">WYCCWR 12774</strain>
        <strain evidence="2">WYCCWR 13023</strain>
    </source>
</reference>
<dbReference type="RefSeq" id="WP_237874258.1">
    <property type="nucleotide sequence ID" value="NZ_JAKLTY010000059.1"/>
</dbReference>
<dbReference type="Pfam" id="PF07238">
    <property type="entry name" value="PilZ"/>
    <property type="match status" value="1"/>
</dbReference>
<evidence type="ECO:0000313" key="5">
    <source>
        <dbReference type="Proteomes" id="UP001139054"/>
    </source>
</evidence>
<dbReference type="Gene3D" id="2.40.10.220">
    <property type="entry name" value="predicted glycosyltransferase like domains"/>
    <property type="match status" value="1"/>
</dbReference>
<keyword evidence="4" id="KW-1185">Reference proteome</keyword>
<gene>
    <name evidence="3" type="ORF">L6637_40795</name>
    <name evidence="2" type="ORF">L6654_41470</name>
</gene>
<protein>
    <submittedName>
        <fullName evidence="2">PilZ domain-containing protein</fullName>
    </submittedName>
</protein>
<dbReference type="GO" id="GO:0035438">
    <property type="term" value="F:cyclic-di-GMP binding"/>
    <property type="evidence" value="ECO:0007669"/>
    <property type="project" value="InterPro"/>
</dbReference>
<name>A0A9X1RHY2_9BRAD</name>
<evidence type="ECO:0000313" key="3">
    <source>
        <dbReference type="EMBL" id="MCG2673232.1"/>
    </source>
</evidence>
<proteinExistence type="predicted"/>
<dbReference type="AlphaFoldDB" id="A0A9X1RHY2"/>